<reference evidence="3 4" key="1">
    <citation type="submission" date="2018-02" db="EMBL/GenBank/DDBJ databases">
        <title>Solimicrobium silvestre gen. nov., sp. nov., isolated from alpine forest soil.</title>
        <authorList>
            <person name="Margesin R."/>
            <person name="Albuquerque L."/>
            <person name="Zhang D.-C."/>
            <person name="Froufe H.J.C."/>
            <person name="Severino R."/>
            <person name="Roxo I."/>
            <person name="Egas C."/>
            <person name="Da Costa M.S."/>
        </authorList>
    </citation>
    <scope>NUCLEOTIDE SEQUENCE [LARGE SCALE GENOMIC DNA]</scope>
    <source>
        <strain evidence="3 4">S20-91</strain>
    </source>
</reference>
<dbReference type="InterPro" id="IPR038765">
    <property type="entry name" value="Papain-like_cys_pep_sf"/>
</dbReference>
<evidence type="ECO:0000313" key="3">
    <source>
        <dbReference type="EMBL" id="PRC94857.1"/>
    </source>
</evidence>
<dbReference type="Proteomes" id="UP000237839">
    <property type="component" value="Unassembled WGS sequence"/>
</dbReference>
<proteinExistence type="predicted"/>
<dbReference type="SMART" id="SM00460">
    <property type="entry name" value="TGc"/>
    <property type="match status" value="1"/>
</dbReference>
<comment type="caution">
    <text evidence="3">The sequence shown here is derived from an EMBL/GenBank/DDBJ whole genome shotgun (WGS) entry which is preliminary data.</text>
</comment>
<dbReference type="SMART" id="SM00671">
    <property type="entry name" value="SEL1"/>
    <property type="match status" value="11"/>
</dbReference>
<dbReference type="SUPFAM" id="SSF54001">
    <property type="entry name" value="Cysteine proteinases"/>
    <property type="match status" value="1"/>
</dbReference>
<feature type="chain" id="PRO_5015733934" description="Transglutaminase-like domain-containing protein" evidence="1">
    <location>
        <begin position="22"/>
        <end position="1403"/>
    </location>
</feature>
<accession>A0A2S9H4G6</accession>
<dbReference type="PANTHER" id="PTHR11102:SF160">
    <property type="entry name" value="ERAD-ASSOCIATED E3 UBIQUITIN-PROTEIN LIGASE COMPONENT HRD3"/>
    <property type="match status" value="1"/>
</dbReference>
<dbReference type="InterPro" id="IPR011990">
    <property type="entry name" value="TPR-like_helical_dom_sf"/>
</dbReference>
<dbReference type="EMBL" id="PUGF01000001">
    <property type="protein sequence ID" value="PRC94857.1"/>
    <property type="molecule type" value="Genomic_DNA"/>
</dbReference>
<evidence type="ECO:0000256" key="1">
    <source>
        <dbReference type="SAM" id="SignalP"/>
    </source>
</evidence>
<dbReference type="SUPFAM" id="SSF81901">
    <property type="entry name" value="HCP-like"/>
    <property type="match status" value="3"/>
</dbReference>
<sequence>MRLKLIVLVIFFPLFSSLVGASQTHSNEPKSSAQANGFDQNPLLPKWSHPLAEIPVTTRTDPVVIRLAETQIQLGESSDVLVNRVIQVNDRSALARIGQYGIDYYPIYQKLHLHRIAIIRGDKVLDRSASVNIRNLQRESNLESGMYGGATTVQLLLDDVRIGDSLWITYSQEGDNPVFGNSWASNFGWDSTDPIELRRITLLHPVKRPLYWKQLGDYLKTEIKPVVDEKNGIERLRFEERGIDAVEMEQSIPSNYSPTRFLEFSEHKNWHQVALWADGLFPKGKAGPELSALIGQFKKEPTATERVSAALQWVQNEIRYFSVSIGENSHRPQPPDTVIKRRYGDCKDKTYLLVTILSQMGIEARPVLLSAQSPEYPLKVQAAPIWFDHVIVQLKIDNHIYYVDPTRTGENSPLDKLPSAMPGAAGLVVDSSTQQLTILPVDTDIGPMYEHVENINITDFSGDAELELHKLYRGAYAEWAREHYKSISASEVRKEMLSIYEKKYPGVSLTDSPVTHDNPLKNRYEIIGRYKLPNPVVHKNARFTIAYDSQILNGALRIPDNIGRNFPLSLGRSKYVARYQLNVDWPERVRAIDTPSFTVVDNDFFRLDEDYTNRGNRLSYLMNFVVKTDVVEAKDVPELHAQAKLLEPYENSGFSINESALTDVDYKTFSFRNYDAKRNTTNLMSRFAELKDSKKAKEYTDSDKCLVVIDALRLVDYLTTEDVRKTLTEMESKISGKIDGKDEVCISQYLFSQGRYKEGIEHFGLAGTIADDSMLVQQLAWARFYEGDAEAALVEMQRFLNARLKKSNNATNYFDLANEIALYQRIGKPLPESTMRFAVDFPEGPWPRPILAMQTGMMSNSDLIKIADALPKDTREIALSEAWFYIGQKHLSTKDNVAAEAAFRWLNTGGIRSLDIYFPAKNEYKRLQISDADCTTGMSAFDVNNYPMAIAAWQRGAEAGRACSQLEIGLANYYGEGVSKDFDKAFKWLGLSAQQNNPRAISMLGQMYKYGEGVAQDSKKSFEYYSLAAGMGNPYAQLNLGDFYDSGNIVERDYSKSFNLYSSAAEQGVAKAQLNLSYYFQNGTGVQRDAHLAFFWGSRAVVQSYIPAILNLGYMYEKGIGIAKNNEIALQYYRVAADNGDRIAQRNLGLMYDNARGVKKNSQEAVVWYRKSAEQGFALAQFNLGYAYDVGRGVSINKSEAQKWYLKAAEQGNTDALFSLGYNYQFGDGVKQDYIEAMKWFRKGVDSNSDKSMNSIGIMYAKGQGVPIDLVEAIKWHEKAAKLGNLEAINTLGVYYRDGVGVQQDENKAMKYFMRAANLSNPDAQSNLAQVYFEGQGVAKDNFQAYKWWVISASIAEVNDYSYRASREGIAKVSKLLTSEQIEAAEKEVIEWSRSSPSNDGSK</sequence>
<organism evidence="3 4">
    <name type="scientific">Solimicrobium silvestre</name>
    <dbReference type="NCBI Taxonomy" id="2099400"/>
    <lineage>
        <taxon>Bacteria</taxon>
        <taxon>Pseudomonadati</taxon>
        <taxon>Pseudomonadota</taxon>
        <taxon>Betaproteobacteria</taxon>
        <taxon>Burkholderiales</taxon>
        <taxon>Oxalobacteraceae</taxon>
        <taxon>Solimicrobium</taxon>
    </lineage>
</organism>
<dbReference type="InterPro" id="IPR050767">
    <property type="entry name" value="Sel1_AlgK"/>
</dbReference>
<dbReference type="Gene3D" id="1.25.40.10">
    <property type="entry name" value="Tetratricopeptide repeat domain"/>
    <property type="match status" value="2"/>
</dbReference>
<dbReference type="Pfam" id="PF08238">
    <property type="entry name" value="Sel1"/>
    <property type="match status" value="11"/>
</dbReference>
<gene>
    <name evidence="3" type="ORF">S2091_0052</name>
</gene>
<dbReference type="InterPro" id="IPR024618">
    <property type="entry name" value="DUF3857"/>
</dbReference>
<dbReference type="InterPro" id="IPR002931">
    <property type="entry name" value="Transglutaminase-like"/>
</dbReference>
<feature type="signal peptide" evidence="1">
    <location>
        <begin position="1"/>
        <end position="21"/>
    </location>
</feature>
<keyword evidence="1" id="KW-0732">Signal</keyword>
<name>A0A2S9H4G6_9BURK</name>
<keyword evidence="4" id="KW-1185">Reference proteome</keyword>
<dbReference type="Gene3D" id="2.60.40.3140">
    <property type="match status" value="1"/>
</dbReference>
<dbReference type="OrthoDB" id="8595007at2"/>
<dbReference type="Pfam" id="PF12969">
    <property type="entry name" value="DUF3857"/>
    <property type="match status" value="1"/>
</dbReference>
<dbReference type="PANTHER" id="PTHR11102">
    <property type="entry name" value="SEL-1-LIKE PROTEIN"/>
    <property type="match status" value="1"/>
</dbReference>
<feature type="domain" description="Transglutaminase-like" evidence="2">
    <location>
        <begin position="338"/>
        <end position="407"/>
    </location>
</feature>
<dbReference type="Pfam" id="PF01841">
    <property type="entry name" value="Transglut_core"/>
    <property type="match status" value="1"/>
</dbReference>
<evidence type="ECO:0000313" key="4">
    <source>
        <dbReference type="Proteomes" id="UP000237839"/>
    </source>
</evidence>
<evidence type="ECO:0000259" key="2">
    <source>
        <dbReference type="SMART" id="SM00460"/>
    </source>
</evidence>
<dbReference type="Gene3D" id="3.10.620.30">
    <property type="match status" value="1"/>
</dbReference>
<dbReference type="InterPro" id="IPR006597">
    <property type="entry name" value="Sel1-like"/>
</dbReference>
<dbReference type="RefSeq" id="WP_105529779.1">
    <property type="nucleotide sequence ID" value="NZ_PUGF01000001.1"/>
</dbReference>
<protein>
    <recommendedName>
        <fullName evidence="2">Transglutaminase-like domain-containing protein</fullName>
    </recommendedName>
</protein>